<accession>A0A9W8QU19</accession>
<comment type="caution">
    <text evidence="1">The sequence shown here is derived from an EMBL/GenBank/DDBJ whole genome shotgun (WGS) entry which is preliminary data.</text>
</comment>
<proteinExistence type="predicted"/>
<dbReference type="EMBL" id="JAOQAV010000213">
    <property type="protein sequence ID" value="KAJ4176275.1"/>
    <property type="molecule type" value="Genomic_DNA"/>
</dbReference>
<protein>
    <recommendedName>
        <fullName evidence="3">(S)-ureidoglycine aminohydrolase cupin domain-containing protein</fullName>
    </recommendedName>
</protein>
<sequence length="98" mass="10890">MPYQYFKNAVKDFEPTSVLVPPHGLMDDIAPVSWANDKATKLGFYRINKGPAIEYICPTHEVKLILEGSHEIRDTETGQVTISEPGKAMLSMNGPTQN</sequence>
<dbReference type="Proteomes" id="UP001152087">
    <property type="component" value="Unassembled WGS sequence"/>
</dbReference>
<reference evidence="1" key="1">
    <citation type="submission" date="2022-09" db="EMBL/GenBank/DDBJ databases">
        <title>Fusarium specimens isolated from Avocado Roots.</title>
        <authorList>
            <person name="Stajich J."/>
            <person name="Roper C."/>
            <person name="Heimlech-Rivalta G."/>
        </authorList>
    </citation>
    <scope>NUCLEOTIDE SEQUENCE</scope>
    <source>
        <strain evidence="1">A02</strain>
    </source>
</reference>
<evidence type="ECO:0000313" key="1">
    <source>
        <dbReference type="EMBL" id="KAJ4176275.1"/>
    </source>
</evidence>
<evidence type="ECO:0000313" key="2">
    <source>
        <dbReference type="Proteomes" id="UP001152087"/>
    </source>
</evidence>
<evidence type="ECO:0008006" key="3">
    <source>
        <dbReference type="Google" id="ProtNLM"/>
    </source>
</evidence>
<name>A0A9W8QU19_9HYPO</name>
<gene>
    <name evidence="1" type="ORF">NW755_014506</name>
</gene>
<keyword evidence="2" id="KW-1185">Reference proteome</keyword>
<organism evidence="1 2">
    <name type="scientific">Fusarium falciforme</name>
    <dbReference type="NCBI Taxonomy" id="195108"/>
    <lineage>
        <taxon>Eukaryota</taxon>
        <taxon>Fungi</taxon>
        <taxon>Dikarya</taxon>
        <taxon>Ascomycota</taxon>
        <taxon>Pezizomycotina</taxon>
        <taxon>Sordariomycetes</taxon>
        <taxon>Hypocreomycetidae</taxon>
        <taxon>Hypocreales</taxon>
        <taxon>Nectriaceae</taxon>
        <taxon>Fusarium</taxon>
        <taxon>Fusarium solani species complex</taxon>
    </lineage>
</organism>
<dbReference type="AlphaFoldDB" id="A0A9W8QU19"/>